<evidence type="ECO:0008006" key="9">
    <source>
        <dbReference type="Google" id="ProtNLM"/>
    </source>
</evidence>
<dbReference type="PRINTS" id="PR01315">
    <property type="entry name" value="BATTENIN"/>
</dbReference>
<evidence type="ECO:0000256" key="4">
    <source>
        <dbReference type="ARBA" id="ARBA00022989"/>
    </source>
</evidence>
<dbReference type="VEuPathDB" id="CryptoDB:Cvel_19738"/>
<proteinExistence type="inferred from homology"/>
<sequence length="547" mass="58601">MTIKEVQEKEVMYHAEQEEETADRLPVLPNSHPSSPSAGSGLRLWCIYWVLGLLNNTPWVVLLAVAKKITEGSVGAVYLFNILPGFLVKLTIPYWAHHISIERRVEVAVCSVLFGFLLCAFGRPISIWVQLAGVGFTSAQSSLGEVSVLGSCAHGDSQRLIAAWSGGTGFAGVFGYFWAYVLQNAFGLSLPTALLISCTLPVCYLAAFKLGVGKLETGDGPSSGEGEEAERTILAVGSLSVGGSVEGGSDRQRTEGGIDVEVGEGEGGESEMSNGNGARKKMESSRLLVEGSRSRKVAPSAEEGTGEPAGEGREEREGQSDGLSLSRREEDRTAVQTETGGARESVPPRPSAAPQRGFFQTFLFVARLWPFLIPLCTVYLAEYSLQSGPWASIGFPVEDEAARLRFYRNANWAYQSGVFISRSSSQILPLGFVALWVMPILQSVLLVFYTFAALYRLAEGWVGGEWILTAGGVFSGLLGGAVYVNGYRLASASFPATDRKGREQALTALGAGDSIGITLASLCGILIQACVYRRLDIEGAPLSCPFY</sequence>
<evidence type="ECO:0000256" key="1">
    <source>
        <dbReference type="ARBA" id="ARBA00004127"/>
    </source>
</evidence>
<gene>
    <name evidence="8" type="ORF">Cvel_19738</name>
</gene>
<dbReference type="GO" id="GO:0012505">
    <property type="term" value="C:endomembrane system"/>
    <property type="evidence" value="ECO:0007669"/>
    <property type="project" value="UniProtKB-SubCell"/>
</dbReference>
<keyword evidence="3 6" id="KW-0812">Transmembrane</keyword>
<evidence type="ECO:0000256" key="7">
    <source>
        <dbReference type="SAM" id="MobiDB-lite"/>
    </source>
</evidence>
<organism evidence="8">
    <name type="scientific">Chromera velia CCMP2878</name>
    <dbReference type="NCBI Taxonomy" id="1169474"/>
    <lineage>
        <taxon>Eukaryota</taxon>
        <taxon>Sar</taxon>
        <taxon>Alveolata</taxon>
        <taxon>Colpodellida</taxon>
        <taxon>Chromeraceae</taxon>
        <taxon>Chromera</taxon>
    </lineage>
</organism>
<dbReference type="EMBL" id="CDMZ01000802">
    <property type="protein sequence ID" value="CEM21800.1"/>
    <property type="molecule type" value="Genomic_DNA"/>
</dbReference>
<evidence type="ECO:0000313" key="8">
    <source>
        <dbReference type="EMBL" id="CEM21800.1"/>
    </source>
</evidence>
<name>A0A0G4G154_9ALVE</name>
<evidence type="ECO:0000256" key="6">
    <source>
        <dbReference type="RuleBase" id="RU361113"/>
    </source>
</evidence>
<feature type="transmembrane region" description="Helical" evidence="6">
    <location>
        <begin position="427"/>
        <end position="454"/>
    </location>
</feature>
<comment type="subcellular location">
    <subcellularLocation>
        <location evidence="1">Endomembrane system</location>
        <topology evidence="1">Multi-pass membrane protein</topology>
    </subcellularLocation>
</comment>
<feature type="region of interest" description="Disordered" evidence="7">
    <location>
        <begin position="240"/>
        <end position="352"/>
    </location>
</feature>
<reference evidence="8" key="1">
    <citation type="submission" date="2014-11" db="EMBL/GenBank/DDBJ databases">
        <authorList>
            <person name="Otto D Thomas"/>
            <person name="Naeem Raeece"/>
        </authorList>
    </citation>
    <scope>NUCLEOTIDE SEQUENCE</scope>
</reference>
<evidence type="ECO:0000256" key="3">
    <source>
        <dbReference type="ARBA" id="ARBA00022692"/>
    </source>
</evidence>
<dbReference type="PANTHER" id="PTHR10981:SF0">
    <property type="entry name" value="BATTENIN"/>
    <property type="match status" value="1"/>
</dbReference>
<dbReference type="GO" id="GO:0016020">
    <property type="term" value="C:membrane"/>
    <property type="evidence" value="ECO:0007669"/>
    <property type="project" value="UniProtKB-UniRule"/>
</dbReference>
<feature type="transmembrane region" description="Helical" evidence="6">
    <location>
        <begin position="466"/>
        <end position="485"/>
    </location>
</feature>
<accession>A0A0G4G154</accession>
<comment type="similarity">
    <text evidence="6">Belongs to the battenin family.</text>
</comment>
<evidence type="ECO:0000256" key="5">
    <source>
        <dbReference type="ARBA" id="ARBA00023136"/>
    </source>
</evidence>
<feature type="transmembrane region" description="Helical" evidence="6">
    <location>
        <begin position="505"/>
        <end position="527"/>
    </location>
</feature>
<keyword evidence="2" id="KW-0813">Transport</keyword>
<dbReference type="PANTHER" id="PTHR10981">
    <property type="entry name" value="BATTENIN"/>
    <property type="match status" value="1"/>
</dbReference>
<protein>
    <recommendedName>
        <fullName evidence="9">Protein BTN</fullName>
    </recommendedName>
</protein>
<dbReference type="AlphaFoldDB" id="A0A0G4G154"/>
<feature type="compositionally biased region" description="Basic and acidic residues" evidence="7">
    <location>
        <begin position="310"/>
        <end position="319"/>
    </location>
</feature>
<feature type="transmembrane region" description="Helical" evidence="6">
    <location>
        <begin position="185"/>
        <end position="207"/>
    </location>
</feature>
<dbReference type="InterPro" id="IPR003492">
    <property type="entry name" value="Battenin_disease_Cln3"/>
</dbReference>
<feature type="transmembrane region" description="Helical" evidence="6">
    <location>
        <begin position="160"/>
        <end position="179"/>
    </location>
</feature>
<keyword evidence="4 6" id="KW-1133">Transmembrane helix</keyword>
<evidence type="ECO:0000256" key="2">
    <source>
        <dbReference type="ARBA" id="ARBA00022448"/>
    </source>
</evidence>
<dbReference type="Pfam" id="PF02487">
    <property type="entry name" value="CLN3"/>
    <property type="match status" value="2"/>
</dbReference>
<feature type="transmembrane region" description="Helical" evidence="6">
    <location>
        <begin position="103"/>
        <end position="121"/>
    </location>
</feature>
<dbReference type="GO" id="GO:0051453">
    <property type="term" value="P:regulation of intracellular pH"/>
    <property type="evidence" value="ECO:0007669"/>
    <property type="project" value="TreeGrafter"/>
</dbReference>
<keyword evidence="5 6" id="KW-0472">Membrane</keyword>
<feature type="transmembrane region" description="Helical" evidence="6">
    <location>
        <begin position="77"/>
        <end position="97"/>
    </location>
</feature>
<dbReference type="GO" id="GO:0005773">
    <property type="term" value="C:vacuole"/>
    <property type="evidence" value="ECO:0007669"/>
    <property type="project" value="TreeGrafter"/>
</dbReference>
<feature type="transmembrane region" description="Helical" evidence="6">
    <location>
        <begin position="42"/>
        <end position="65"/>
    </location>
</feature>